<dbReference type="PANTHER" id="PTHR35794:SF2">
    <property type="entry name" value="CELL DIVISION PROTEIN DIVIVA"/>
    <property type="match status" value="1"/>
</dbReference>
<dbReference type="STRING" id="201973.SAMN04488025_10298"/>
<accession>A0A1I2KQM9</accession>
<comment type="subcellular location">
    <subcellularLocation>
        <location evidence="1">Cytoplasm</location>
    </subcellularLocation>
</comment>
<dbReference type="OrthoDB" id="389699at2"/>
<evidence type="ECO:0000313" key="9">
    <source>
        <dbReference type="Proteomes" id="UP000198661"/>
    </source>
</evidence>
<name>A0A1I2KQM9_9BACL</name>
<feature type="coiled-coil region" evidence="7">
    <location>
        <begin position="30"/>
        <end position="64"/>
    </location>
</feature>
<dbReference type="InterPro" id="IPR007793">
    <property type="entry name" value="DivIVA_fam"/>
</dbReference>
<dbReference type="InterPro" id="IPR019933">
    <property type="entry name" value="DivIVA_domain"/>
</dbReference>
<dbReference type="Gene3D" id="6.10.250.660">
    <property type="match status" value="1"/>
</dbReference>
<dbReference type="Proteomes" id="UP000198661">
    <property type="component" value="Unassembled WGS sequence"/>
</dbReference>
<evidence type="ECO:0000313" key="8">
    <source>
        <dbReference type="EMBL" id="SFF67206.1"/>
    </source>
</evidence>
<sequence length="94" mass="11126">MKRLTPMDIFNKDFKHAIRGYDIDEVNEFLDLVIKNYEDLIEENERLKEQLRKAQRGSSRMTAEDSGQSAAIRDLARRVERLEQVVFRQNGRGR</sequence>
<evidence type="ECO:0000256" key="2">
    <source>
        <dbReference type="ARBA" id="ARBA00009008"/>
    </source>
</evidence>
<keyword evidence="4" id="KW-0132">Cell division</keyword>
<protein>
    <submittedName>
        <fullName evidence="8">DivIVA domain-containing protein</fullName>
    </submittedName>
</protein>
<proteinExistence type="inferred from homology"/>
<keyword evidence="5 7" id="KW-0175">Coiled coil</keyword>
<gene>
    <name evidence="8" type="ORF">SAMN04488025_10298</name>
</gene>
<reference evidence="8 9" key="1">
    <citation type="submission" date="2016-10" db="EMBL/GenBank/DDBJ databases">
        <authorList>
            <person name="de Groot N.N."/>
        </authorList>
    </citation>
    <scope>NUCLEOTIDE SEQUENCE [LARGE SCALE GENOMIC DNA]</scope>
    <source>
        <strain evidence="8 9">DSM 44945</strain>
    </source>
</reference>
<evidence type="ECO:0000256" key="6">
    <source>
        <dbReference type="ARBA" id="ARBA00023306"/>
    </source>
</evidence>
<dbReference type="EMBL" id="FOOK01000002">
    <property type="protein sequence ID" value="SFF67206.1"/>
    <property type="molecule type" value="Genomic_DNA"/>
</dbReference>
<keyword evidence="6" id="KW-0131">Cell cycle</keyword>
<keyword evidence="9" id="KW-1185">Reference proteome</keyword>
<evidence type="ECO:0000256" key="5">
    <source>
        <dbReference type="ARBA" id="ARBA00023054"/>
    </source>
</evidence>
<organism evidence="8 9">
    <name type="scientific">Planifilum fulgidum</name>
    <dbReference type="NCBI Taxonomy" id="201973"/>
    <lineage>
        <taxon>Bacteria</taxon>
        <taxon>Bacillati</taxon>
        <taxon>Bacillota</taxon>
        <taxon>Bacilli</taxon>
        <taxon>Bacillales</taxon>
        <taxon>Thermoactinomycetaceae</taxon>
        <taxon>Planifilum</taxon>
    </lineage>
</organism>
<dbReference type="PANTHER" id="PTHR35794">
    <property type="entry name" value="CELL DIVISION PROTEIN DIVIVA"/>
    <property type="match status" value="1"/>
</dbReference>
<evidence type="ECO:0000256" key="7">
    <source>
        <dbReference type="SAM" id="Coils"/>
    </source>
</evidence>
<dbReference type="Pfam" id="PF05103">
    <property type="entry name" value="DivIVA"/>
    <property type="match status" value="1"/>
</dbReference>
<evidence type="ECO:0000256" key="1">
    <source>
        <dbReference type="ARBA" id="ARBA00004496"/>
    </source>
</evidence>
<dbReference type="NCBIfam" id="TIGR03544">
    <property type="entry name" value="DivI1A_domain"/>
    <property type="match status" value="1"/>
</dbReference>
<comment type="similarity">
    <text evidence="2">Belongs to the DivIVA family.</text>
</comment>
<dbReference type="GO" id="GO:0005737">
    <property type="term" value="C:cytoplasm"/>
    <property type="evidence" value="ECO:0007669"/>
    <property type="project" value="UniProtKB-SubCell"/>
</dbReference>
<keyword evidence="3" id="KW-0963">Cytoplasm</keyword>
<evidence type="ECO:0000256" key="4">
    <source>
        <dbReference type="ARBA" id="ARBA00022618"/>
    </source>
</evidence>
<dbReference type="AlphaFoldDB" id="A0A1I2KQM9"/>
<dbReference type="RefSeq" id="WP_092035540.1">
    <property type="nucleotide sequence ID" value="NZ_FOOK01000002.1"/>
</dbReference>
<dbReference type="GO" id="GO:0051301">
    <property type="term" value="P:cell division"/>
    <property type="evidence" value="ECO:0007669"/>
    <property type="project" value="UniProtKB-KW"/>
</dbReference>
<evidence type="ECO:0000256" key="3">
    <source>
        <dbReference type="ARBA" id="ARBA00022490"/>
    </source>
</evidence>